<dbReference type="AlphaFoldDB" id="A0A1S2D467"/>
<sequence length="115" mass="13158">MVGVMRCKKYYFACLKQASIIAMPAFISGCFRSGNTLSDKGNGQPSAMAFWPVTKPLSRWYEPMELDRDRDRDRDRDHDHDHDHDQRPYGQGLVVASGCRWPWLAGWDLPTVAVV</sequence>
<dbReference type="PROSITE" id="PS51257">
    <property type="entry name" value="PROKAR_LIPOPROTEIN"/>
    <property type="match status" value="1"/>
</dbReference>
<feature type="region of interest" description="Disordered" evidence="1">
    <location>
        <begin position="66"/>
        <end position="90"/>
    </location>
</feature>
<protein>
    <recommendedName>
        <fullName evidence="4">Lipoprotein</fullName>
    </recommendedName>
</protein>
<dbReference type="EMBL" id="MKFU01000004">
    <property type="protein sequence ID" value="OHY95179.1"/>
    <property type="molecule type" value="Genomic_DNA"/>
</dbReference>
<name>A0A1S2D467_AERSO</name>
<accession>A0A1S2D467</accession>
<comment type="caution">
    <text evidence="2">The sequence shown here is derived from an EMBL/GenBank/DDBJ whole genome shotgun (WGS) entry which is preliminary data.</text>
</comment>
<proteinExistence type="predicted"/>
<feature type="compositionally biased region" description="Basic and acidic residues" evidence="1">
    <location>
        <begin position="66"/>
        <end position="87"/>
    </location>
</feature>
<evidence type="ECO:0008006" key="4">
    <source>
        <dbReference type="Google" id="ProtNLM"/>
    </source>
</evidence>
<gene>
    <name evidence="2" type="ORF">BJD16_09395</name>
</gene>
<evidence type="ECO:0000313" key="3">
    <source>
        <dbReference type="Proteomes" id="UP000179934"/>
    </source>
</evidence>
<reference evidence="2 3" key="1">
    <citation type="submission" date="2016-09" db="EMBL/GenBank/DDBJ databases">
        <title>Draft Genome Sequence of Aeromonas sobria Strain 08005, Isolated from Sick Rana catesbeiana.</title>
        <authorList>
            <person name="Yang Q."/>
        </authorList>
    </citation>
    <scope>NUCLEOTIDE SEQUENCE [LARGE SCALE GENOMIC DNA]</scope>
    <source>
        <strain evidence="2 3">08005</strain>
    </source>
</reference>
<evidence type="ECO:0000313" key="2">
    <source>
        <dbReference type="EMBL" id="OHY95179.1"/>
    </source>
</evidence>
<evidence type="ECO:0000256" key="1">
    <source>
        <dbReference type="SAM" id="MobiDB-lite"/>
    </source>
</evidence>
<dbReference type="Proteomes" id="UP000179934">
    <property type="component" value="Unassembled WGS sequence"/>
</dbReference>
<organism evidence="2 3">
    <name type="scientific">Aeromonas sobria</name>
    <dbReference type="NCBI Taxonomy" id="646"/>
    <lineage>
        <taxon>Bacteria</taxon>
        <taxon>Pseudomonadati</taxon>
        <taxon>Pseudomonadota</taxon>
        <taxon>Gammaproteobacteria</taxon>
        <taxon>Aeromonadales</taxon>
        <taxon>Aeromonadaceae</taxon>
        <taxon>Aeromonas</taxon>
    </lineage>
</organism>